<dbReference type="InterPro" id="IPR047157">
    <property type="entry name" value="PHRF1/Atg35"/>
</dbReference>
<evidence type="ECO:0000256" key="3">
    <source>
        <dbReference type="ARBA" id="ARBA00022833"/>
    </source>
</evidence>
<reference evidence="8 9" key="1">
    <citation type="journal article" date="2013" name="BMC Genomics">
        <title>Genomics-driven discovery of the pneumocandin biosynthetic gene cluster in the fungus Glarea lozoyensis.</title>
        <authorList>
            <person name="Chen L."/>
            <person name="Yue Q."/>
            <person name="Zhang X."/>
            <person name="Xiang M."/>
            <person name="Wang C."/>
            <person name="Li S."/>
            <person name="Che Y."/>
            <person name="Ortiz-Lopez F.J."/>
            <person name="Bills G.F."/>
            <person name="Liu X."/>
            <person name="An Z."/>
        </authorList>
    </citation>
    <scope>NUCLEOTIDE SEQUENCE [LARGE SCALE GENOMIC DNA]</scope>
    <source>
        <strain evidence="9">ATCC 20868 / MF5171</strain>
    </source>
</reference>
<dbReference type="EMBL" id="KE145368">
    <property type="protein sequence ID" value="EPE28810.1"/>
    <property type="molecule type" value="Genomic_DNA"/>
</dbReference>
<dbReference type="GO" id="GO:0008270">
    <property type="term" value="F:zinc ion binding"/>
    <property type="evidence" value="ECO:0007669"/>
    <property type="project" value="UniProtKB-KW"/>
</dbReference>
<evidence type="ECO:0000259" key="7">
    <source>
        <dbReference type="PROSITE" id="PS50089"/>
    </source>
</evidence>
<proteinExistence type="predicted"/>
<feature type="compositionally biased region" description="Low complexity" evidence="5">
    <location>
        <begin position="424"/>
        <end position="440"/>
    </location>
</feature>
<feature type="domain" description="RING-type" evidence="7">
    <location>
        <begin position="64"/>
        <end position="138"/>
    </location>
</feature>
<feature type="compositionally biased region" description="Low complexity" evidence="5">
    <location>
        <begin position="494"/>
        <end position="509"/>
    </location>
</feature>
<dbReference type="AlphaFoldDB" id="S3CT55"/>
<evidence type="ECO:0000256" key="5">
    <source>
        <dbReference type="SAM" id="MobiDB-lite"/>
    </source>
</evidence>
<dbReference type="CDD" id="cd15545">
    <property type="entry name" value="PHD_BAZ2A_like"/>
    <property type="match status" value="1"/>
</dbReference>
<keyword evidence="9" id="KW-1185">Reference proteome</keyword>
<keyword evidence="3" id="KW-0862">Zinc</keyword>
<dbReference type="GeneID" id="19468978"/>
<dbReference type="Pfam" id="PF00628">
    <property type="entry name" value="PHD"/>
    <property type="match status" value="1"/>
</dbReference>
<sequence length="685" mass="75835">MHSSLADQCITGAGVADSNMVPDRPTPDDIPGATDNLGAPEALPTPTTLPESPADSSENMADQCIVCLEDLNAVSEPNAHEVSNGKEAAVPISNTLSKQPAVFSNQLEIAVIKPCGHCLHDDCLREWTQKANSCPFCRQIFNLVEVLDRVGGTVLSEYEVENKKQVASTDFDPGWMEEAEEEEEVSICPICSGSDNEDVLLLCDACNAPYHTYCVGLSSVPSGQWFCMECQDDGTEARALEMRSLMPPTRGVRTQEGARRNRRRIREDHWVGAWSRFSNRVQDVMGIDLDFEDEEDSNMVTYRQLQRRTSSRAREFEQWQQRVNIATRQGGQGARRVFQAVAPPIRTRSPPTPVETREETLAWGAFDRSREMDGGAPRASRKRKSRSGRTSATASPIEGSSTAHREPERKLKRPRTRRVLEGEPSSSRQPSRPQTRPASRVSPNRPTSRNGDGPSFLTSLLREVERSDDDTSRPLFSGMSGSDGHRVTSPSIEHSSPAASPTSSTAHTPRALSTTPPPQLAKRHASPRPMTSHVDPVYPKPDYSPNRSPGEPSREMQRPISPSTEIRQPRPRRQKSRPLALARSPETSPARKTMSAEVKDGINRIVKYALTPHWKSGGLTKEQYVDINRDVSRKLYEIVADKDLSAEKEHWEMVATNEVAKAVQAVKLDKVATNEVANAVQAVRT</sequence>
<keyword evidence="2 4" id="KW-0863">Zinc-finger</keyword>
<dbReference type="KEGG" id="glz:GLAREA_09931"/>
<dbReference type="PANTHER" id="PTHR12618">
    <property type="entry name" value="PHD AND RING FINGER DOMAIN-CONTAINING PROTEIN 1"/>
    <property type="match status" value="1"/>
</dbReference>
<feature type="compositionally biased region" description="Low complexity" evidence="5">
    <location>
        <begin position="39"/>
        <end position="54"/>
    </location>
</feature>
<dbReference type="PROSITE" id="PS01359">
    <property type="entry name" value="ZF_PHD_1"/>
    <property type="match status" value="1"/>
</dbReference>
<dbReference type="PROSITE" id="PS50089">
    <property type="entry name" value="ZF_RING_2"/>
    <property type="match status" value="1"/>
</dbReference>
<feature type="compositionally biased region" description="Polar residues" evidence="5">
    <location>
        <begin position="441"/>
        <end position="450"/>
    </location>
</feature>
<evidence type="ECO:0000256" key="1">
    <source>
        <dbReference type="ARBA" id="ARBA00022723"/>
    </source>
</evidence>
<dbReference type="OrthoDB" id="8062037at2759"/>
<dbReference type="PANTHER" id="PTHR12618:SF20">
    <property type="entry name" value="PHD AND RING FINGER DOMAIN-CONTAINING PROTEIN 1"/>
    <property type="match status" value="1"/>
</dbReference>
<dbReference type="Proteomes" id="UP000016922">
    <property type="component" value="Unassembled WGS sequence"/>
</dbReference>
<dbReference type="eggNOG" id="KOG0825">
    <property type="taxonomic scope" value="Eukaryota"/>
</dbReference>
<name>S3CT55_GLAL2</name>
<dbReference type="OMA" id="GDWYCME"/>
<dbReference type="Gene3D" id="3.30.40.10">
    <property type="entry name" value="Zinc/RING finger domain, C3HC4 (zinc finger)"/>
    <property type="match status" value="2"/>
</dbReference>
<evidence type="ECO:0000313" key="8">
    <source>
        <dbReference type="EMBL" id="EPE28810.1"/>
    </source>
</evidence>
<gene>
    <name evidence="8" type="ORF">GLAREA_09931</name>
</gene>
<keyword evidence="1" id="KW-0479">Metal-binding</keyword>
<feature type="region of interest" description="Disordered" evidence="5">
    <location>
        <begin position="345"/>
        <end position="595"/>
    </location>
</feature>
<accession>S3CT55</accession>
<dbReference type="InterPro" id="IPR013083">
    <property type="entry name" value="Znf_RING/FYVE/PHD"/>
</dbReference>
<evidence type="ECO:0000256" key="4">
    <source>
        <dbReference type="PROSITE-ProRule" id="PRU00175"/>
    </source>
</evidence>
<dbReference type="InterPro" id="IPR019787">
    <property type="entry name" value="Znf_PHD-finger"/>
</dbReference>
<feature type="compositionally biased region" description="Basic and acidic residues" evidence="5">
    <location>
        <begin position="462"/>
        <end position="472"/>
    </location>
</feature>
<evidence type="ECO:0000256" key="2">
    <source>
        <dbReference type="ARBA" id="ARBA00022771"/>
    </source>
</evidence>
<dbReference type="HOGENOM" id="CLU_026721_0_0_1"/>
<dbReference type="SUPFAM" id="SSF57850">
    <property type="entry name" value="RING/U-box"/>
    <property type="match status" value="1"/>
</dbReference>
<evidence type="ECO:0000259" key="6">
    <source>
        <dbReference type="PROSITE" id="PS50016"/>
    </source>
</evidence>
<dbReference type="SMART" id="SM00184">
    <property type="entry name" value="RING"/>
    <property type="match status" value="2"/>
</dbReference>
<protein>
    <submittedName>
        <fullName evidence="8">FYVE/PHD zinc finger</fullName>
    </submittedName>
</protein>
<dbReference type="SUPFAM" id="SSF57903">
    <property type="entry name" value="FYVE/PHD zinc finger"/>
    <property type="match status" value="1"/>
</dbReference>
<dbReference type="RefSeq" id="XP_008084718.1">
    <property type="nucleotide sequence ID" value="XM_008086527.1"/>
</dbReference>
<feature type="domain" description="PHD-type" evidence="6">
    <location>
        <begin position="185"/>
        <end position="233"/>
    </location>
</feature>
<dbReference type="InterPro" id="IPR001841">
    <property type="entry name" value="Znf_RING"/>
</dbReference>
<dbReference type="InterPro" id="IPR019786">
    <property type="entry name" value="Zinc_finger_PHD-type_CS"/>
</dbReference>
<dbReference type="Pfam" id="PF13639">
    <property type="entry name" value="zf-RING_2"/>
    <property type="match status" value="1"/>
</dbReference>
<dbReference type="InterPro" id="IPR011011">
    <property type="entry name" value="Znf_FYVE_PHD"/>
</dbReference>
<evidence type="ECO:0000313" key="9">
    <source>
        <dbReference type="Proteomes" id="UP000016922"/>
    </source>
</evidence>
<dbReference type="SMART" id="SM00249">
    <property type="entry name" value="PHD"/>
    <property type="match status" value="1"/>
</dbReference>
<feature type="region of interest" description="Disordered" evidence="5">
    <location>
        <begin position="14"/>
        <end position="57"/>
    </location>
</feature>
<organism evidence="8 9">
    <name type="scientific">Glarea lozoyensis (strain ATCC 20868 / MF5171)</name>
    <dbReference type="NCBI Taxonomy" id="1116229"/>
    <lineage>
        <taxon>Eukaryota</taxon>
        <taxon>Fungi</taxon>
        <taxon>Dikarya</taxon>
        <taxon>Ascomycota</taxon>
        <taxon>Pezizomycotina</taxon>
        <taxon>Leotiomycetes</taxon>
        <taxon>Helotiales</taxon>
        <taxon>Helotiaceae</taxon>
        <taxon>Glarea</taxon>
    </lineage>
</organism>
<dbReference type="PROSITE" id="PS50016">
    <property type="entry name" value="ZF_PHD_2"/>
    <property type="match status" value="1"/>
</dbReference>
<dbReference type="InterPro" id="IPR001965">
    <property type="entry name" value="Znf_PHD"/>
</dbReference>